<keyword evidence="1" id="KW-0175">Coiled coil</keyword>
<evidence type="ECO:0008006" key="5">
    <source>
        <dbReference type="Google" id="ProtNLM"/>
    </source>
</evidence>
<evidence type="ECO:0000313" key="3">
    <source>
        <dbReference type="EMBL" id="KAJ4946442.1"/>
    </source>
</evidence>
<protein>
    <recommendedName>
        <fullName evidence="5">Transposase</fullName>
    </recommendedName>
</protein>
<organism evidence="3 4">
    <name type="scientific">Pogonophryne albipinna</name>
    <dbReference type="NCBI Taxonomy" id="1090488"/>
    <lineage>
        <taxon>Eukaryota</taxon>
        <taxon>Metazoa</taxon>
        <taxon>Chordata</taxon>
        <taxon>Craniata</taxon>
        <taxon>Vertebrata</taxon>
        <taxon>Euteleostomi</taxon>
        <taxon>Actinopterygii</taxon>
        <taxon>Neopterygii</taxon>
        <taxon>Teleostei</taxon>
        <taxon>Neoteleostei</taxon>
        <taxon>Acanthomorphata</taxon>
        <taxon>Eupercaria</taxon>
        <taxon>Perciformes</taxon>
        <taxon>Notothenioidei</taxon>
        <taxon>Pogonophryne</taxon>
    </lineage>
</organism>
<gene>
    <name evidence="3" type="ORF">JOQ06_024109</name>
</gene>
<evidence type="ECO:0000256" key="2">
    <source>
        <dbReference type="SAM" id="MobiDB-lite"/>
    </source>
</evidence>
<comment type="caution">
    <text evidence="3">The sequence shown here is derived from an EMBL/GenBank/DDBJ whole genome shotgun (WGS) entry which is preliminary data.</text>
</comment>
<keyword evidence="4" id="KW-1185">Reference proteome</keyword>
<reference evidence="3" key="1">
    <citation type="submission" date="2022-11" db="EMBL/GenBank/DDBJ databases">
        <title>Chromosome-level genome of Pogonophryne albipinna.</title>
        <authorList>
            <person name="Jo E."/>
        </authorList>
    </citation>
    <scope>NUCLEOTIDE SEQUENCE</scope>
    <source>
        <strain evidence="3">SGF0006</strain>
        <tissue evidence="3">Muscle</tissue>
    </source>
</reference>
<evidence type="ECO:0000256" key="1">
    <source>
        <dbReference type="SAM" id="Coils"/>
    </source>
</evidence>
<feature type="compositionally biased region" description="Polar residues" evidence="2">
    <location>
        <begin position="193"/>
        <end position="203"/>
    </location>
</feature>
<feature type="coiled-coil region" evidence="1">
    <location>
        <begin position="41"/>
        <end position="75"/>
    </location>
</feature>
<evidence type="ECO:0000313" key="4">
    <source>
        <dbReference type="Proteomes" id="UP001219934"/>
    </source>
</evidence>
<feature type="region of interest" description="Disordered" evidence="2">
    <location>
        <begin position="188"/>
        <end position="227"/>
    </location>
</feature>
<dbReference type="InterPro" id="IPR004244">
    <property type="entry name" value="Transposase_22"/>
</dbReference>
<name>A0AAD6FUI9_9TELE</name>
<sequence>MKRVSGEEDSVILAEIRKLRNVHTEAANDTKEALTRLDNVLKDMVERTALLEQRMVKTEDRMARLERSVAFLLHQEAKLAAKCDDLESRSRRNNVRIHGIPEGSEKNDTIGFISGFIRSSLQIPAEVDSRIERAHRSLLATPKENTAPRRAIIVRFFFATGTKIFTTLTEAAPMLRDMGIHVQEEESDELQRLRTQSSWTMVTRQRRRGQRRGVSLTPGPDPQAVTE</sequence>
<dbReference type="Proteomes" id="UP001219934">
    <property type="component" value="Unassembled WGS sequence"/>
</dbReference>
<accession>A0AAD6FUI9</accession>
<dbReference type="EMBL" id="JAPTMU010000003">
    <property type="protein sequence ID" value="KAJ4946442.1"/>
    <property type="molecule type" value="Genomic_DNA"/>
</dbReference>
<dbReference type="AlphaFoldDB" id="A0AAD6FUI9"/>
<proteinExistence type="predicted"/>
<dbReference type="PANTHER" id="PTHR11505">
    <property type="entry name" value="L1 TRANSPOSABLE ELEMENT-RELATED"/>
    <property type="match status" value="1"/>
</dbReference>
<dbReference type="Gene3D" id="3.30.70.1820">
    <property type="entry name" value="L1 transposable element, RRM domain"/>
    <property type="match status" value="1"/>
</dbReference>